<feature type="transmembrane region" description="Helical" evidence="1">
    <location>
        <begin position="114"/>
        <end position="139"/>
    </location>
</feature>
<protein>
    <recommendedName>
        <fullName evidence="6">Integral membrane protein</fullName>
    </recommendedName>
</protein>
<reference evidence="2" key="1">
    <citation type="journal article" date="2014" name="Int. J. Syst. Evol. Microbiol.">
        <title>Complete genome of a new Firmicutes species belonging to the dominant human colonic microbiota ('Ruminococcus bicirculans') reveals two chromosomes and a selective capacity to utilize plant glucans.</title>
        <authorList>
            <consortium name="NISC Comparative Sequencing Program"/>
            <person name="Wegmann U."/>
            <person name="Louis P."/>
            <person name="Goesmann A."/>
            <person name="Henrissat B."/>
            <person name="Duncan S.H."/>
            <person name="Flint H.J."/>
        </authorList>
    </citation>
    <scope>NUCLEOTIDE SEQUENCE</scope>
    <source>
        <strain evidence="2">CCM 4175</strain>
    </source>
</reference>
<reference evidence="5" key="3">
    <citation type="journal article" date="2019" name="Int. J. Syst. Evol. Microbiol.">
        <title>The Global Catalogue of Microorganisms (GCM) 10K type strain sequencing project: providing services to taxonomists for standard genome sequencing and annotation.</title>
        <authorList>
            <consortium name="The Broad Institute Genomics Platform"/>
            <consortium name="The Broad Institute Genome Sequencing Center for Infectious Disease"/>
            <person name="Wu L."/>
            <person name="Ma J."/>
        </authorList>
    </citation>
    <scope>NUCLEOTIDE SEQUENCE [LARGE SCALE GENOMIC DNA]</scope>
    <source>
        <strain evidence="5">CCM 4175</strain>
    </source>
</reference>
<keyword evidence="1" id="KW-1133">Transmembrane helix</keyword>
<feature type="transmembrane region" description="Helical" evidence="1">
    <location>
        <begin position="151"/>
        <end position="169"/>
    </location>
</feature>
<evidence type="ECO:0000313" key="2">
    <source>
        <dbReference type="EMBL" id="GGA84559.1"/>
    </source>
</evidence>
<proteinExistence type="predicted"/>
<dbReference type="OrthoDB" id="2409283at2"/>
<feature type="transmembrane region" description="Helical" evidence="1">
    <location>
        <begin position="28"/>
        <end position="47"/>
    </location>
</feature>
<feature type="transmembrane region" description="Helical" evidence="1">
    <location>
        <begin position="84"/>
        <end position="102"/>
    </location>
</feature>
<organism evidence="3 4">
    <name type="scientific">Staphylococcus muscae</name>
    <dbReference type="NCBI Taxonomy" id="1294"/>
    <lineage>
        <taxon>Bacteria</taxon>
        <taxon>Bacillati</taxon>
        <taxon>Bacillota</taxon>
        <taxon>Bacilli</taxon>
        <taxon>Bacillales</taxon>
        <taxon>Staphylococcaceae</taxon>
        <taxon>Staphylococcus</taxon>
    </lineage>
</organism>
<keyword evidence="5" id="KW-1185">Reference proteome</keyword>
<accession>A0A240BWB2</accession>
<keyword evidence="1" id="KW-0812">Transmembrane</keyword>
<keyword evidence="1" id="KW-0472">Membrane</keyword>
<dbReference type="Proteomes" id="UP000243706">
    <property type="component" value="Chromosome 1"/>
</dbReference>
<name>A0A240BWB2_9STAP</name>
<dbReference type="KEGG" id="smus:C7J88_08960"/>
<dbReference type="EMBL" id="LT906464">
    <property type="protein sequence ID" value="SNW00004.1"/>
    <property type="molecule type" value="Genomic_DNA"/>
</dbReference>
<feature type="transmembrane region" description="Helical" evidence="1">
    <location>
        <begin position="6"/>
        <end position="21"/>
    </location>
</feature>
<dbReference type="EMBL" id="BMCB01000003">
    <property type="protein sequence ID" value="GGA84559.1"/>
    <property type="molecule type" value="Genomic_DNA"/>
</dbReference>
<reference evidence="3 4" key="2">
    <citation type="submission" date="2017-06" db="EMBL/GenBank/DDBJ databases">
        <authorList>
            <consortium name="Pathogen Informatics"/>
        </authorList>
    </citation>
    <scope>NUCLEOTIDE SEQUENCE [LARGE SCALE GENOMIC DNA]</scope>
    <source>
        <strain evidence="3 4">NCTC13833</strain>
    </source>
</reference>
<dbReference type="RefSeq" id="WP_095115511.1">
    <property type="nucleotide sequence ID" value="NZ_BMCB01000003.1"/>
</dbReference>
<gene>
    <name evidence="2" type="ORF">GCM10007183_05910</name>
    <name evidence="3" type="ORF">SAMEA4412661_00365</name>
</gene>
<evidence type="ECO:0008006" key="6">
    <source>
        <dbReference type="Google" id="ProtNLM"/>
    </source>
</evidence>
<evidence type="ECO:0000256" key="1">
    <source>
        <dbReference type="SAM" id="Phobius"/>
    </source>
</evidence>
<reference evidence="2" key="4">
    <citation type="submission" date="2024-05" db="EMBL/GenBank/DDBJ databases">
        <authorList>
            <person name="Sun Q."/>
            <person name="Sedlacek I."/>
        </authorList>
    </citation>
    <scope>NUCLEOTIDE SEQUENCE</scope>
    <source>
        <strain evidence="2">CCM 4175</strain>
    </source>
</reference>
<dbReference type="Proteomes" id="UP000652995">
    <property type="component" value="Unassembled WGS sequence"/>
</dbReference>
<evidence type="ECO:0000313" key="3">
    <source>
        <dbReference type="EMBL" id="SNW00004.1"/>
    </source>
</evidence>
<feature type="transmembrane region" description="Helical" evidence="1">
    <location>
        <begin position="53"/>
        <end position="72"/>
    </location>
</feature>
<feature type="transmembrane region" description="Helical" evidence="1">
    <location>
        <begin position="175"/>
        <end position="194"/>
    </location>
</feature>
<evidence type="ECO:0000313" key="5">
    <source>
        <dbReference type="Proteomes" id="UP000652995"/>
    </source>
</evidence>
<evidence type="ECO:0000313" key="4">
    <source>
        <dbReference type="Proteomes" id="UP000243706"/>
    </source>
</evidence>
<dbReference type="AlphaFoldDB" id="A0A240BWB2"/>
<sequence>MAAFVTINSIVVIAILVFDLYRHQFQSLHFSSVLLAITINGFINLILLGKLNFISIFTVLMYCIWTVLQYYLNHYYHPFALTQQKFLTGILTIMISISLVVVDQTADQSFYMSVPYLAPAIFTFGAILLFSSTFNSGWFQQLYRRLKIKQPLLIGTLLILIAMIVIVALTPFWYIFILLYGGLAFILCVEKLFIL</sequence>